<dbReference type="Gene3D" id="3.40.50.300">
    <property type="entry name" value="P-loop containing nucleotide triphosphate hydrolases"/>
    <property type="match status" value="2"/>
</dbReference>
<evidence type="ECO:0000256" key="6">
    <source>
        <dbReference type="ARBA" id="ARBA00022840"/>
    </source>
</evidence>
<proteinExistence type="inferred from homology"/>
<evidence type="ECO:0000256" key="4">
    <source>
        <dbReference type="ARBA" id="ARBA00022741"/>
    </source>
</evidence>
<dbReference type="EMBL" id="LT838272">
    <property type="protein sequence ID" value="SMB98550.1"/>
    <property type="molecule type" value="Genomic_DNA"/>
</dbReference>
<evidence type="ECO:0000256" key="5">
    <source>
        <dbReference type="ARBA" id="ARBA00022763"/>
    </source>
</evidence>
<dbReference type="OrthoDB" id="9806954at2"/>
<gene>
    <name evidence="12" type="ORF">SAMN00808754_2404</name>
</gene>
<dbReference type="Pfam" id="PF02463">
    <property type="entry name" value="SMC_N"/>
    <property type="match status" value="1"/>
</dbReference>
<keyword evidence="6" id="KW-0067">ATP-binding</keyword>
<reference evidence="12 13" key="1">
    <citation type="submission" date="2017-04" db="EMBL/GenBank/DDBJ databases">
        <authorList>
            <person name="Afonso C.L."/>
            <person name="Miller P.J."/>
            <person name="Scott M.A."/>
            <person name="Spackman E."/>
            <person name="Goraichik I."/>
            <person name="Dimitrov K.M."/>
            <person name="Suarez D.L."/>
            <person name="Swayne D.E."/>
        </authorList>
    </citation>
    <scope>NUCLEOTIDE SEQUENCE [LARGE SCALE GENOMIC DNA]</scope>
    <source>
        <strain evidence="12 13">ToBE</strain>
    </source>
</reference>
<dbReference type="GO" id="GO:0006281">
    <property type="term" value="P:DNA repair"/>
    <property type="evidence" value="ECO:0007669"/>
    <property type="project" value="UniProtKB-KW"/>
</dbReference>
<dbReference type="AlphaFoldDB" id="A0A1W1VZ71"/>
<keyword evidence="7 9" id="KW-0234">DNA repair</keyword>
<dbReference type="PANTHER" id="PTHR11059">
    <property type="entry name" value="DNA REPAIR PROTEIN RECN"/>
    <property type="match status" value="1"/>
</dbReference>
<dbReference type="NCBIfam" id="NF008121">
    <property type="entry name" value="PRK10869.1"/>
    <property type="match status" value="1"/>
</dbReference>
<evidence type="ECO:0000256" key="10">
    <source>
        <dbReference type="SAM" id="Coils"/>
    </source>
</evidence>
<dbReference type="SUPFAM" id="SSF52540">
    <property type="entry name" value="P-loop containing nucleoside triphosphate hydrolases"/>
    <property type="match status" value="1"/>
</dbReference>
<evidence type="ECO:0000313" key="13">
    <source>
        <dbReference type="Proteomes" id="UP000192569"/>
    </source>
</evidence>
<dbReference type="CDD" id="cd03241">
    <property type="entry name" value="ABC_RecN"/>
    <property type="match status" value="2"/>
</dbReference>
<dbReference type="InterPro" id="IPR004604">
    <property type="entry name" value="DNA_recomb/repair_RecN"/>
</dbReference>
<dbReference type="RefSeq" id="WP_084665939.1">
    <property type="nucleotide sequence ID" value="NZ_LT838272.1"/>
</dbReference>
<dbReference type="GO" id="GO:0009432">
    <property type="term" value="P:SOS response"/>
    <property type="evidence" value="ECO:0007669"/>
    <property type="project" value="TreeGrafter"/>
</dbReference>
<dbReference type="FunFam" id="3.40.50.300:FF:000319">
    <property type="entry name" value="DNA repair protein RecN"/>
    <property type="match status" value="1"/>
</dbReference>
<protein>
    <recommendedName>
        <fullName evidence="3 9">DNA repair protein RecN</fullName>
    </recommendedName>
    <alternativeName>
        <fullName evidence="8 9">Recombination protein N</fullName>
    </alternativeName>
</protein>
<organism evidence="12 13">
    <name type="scientific">Thermanaeromonas toyohensis ToBE</name>
    <dbReference type="NCBI Taxonomy" id="698762"/>
    <lineage>
        <taxon>Bacteria</taxon>
        <taxon>Bacillati</taxon>
        <taxon>Bacillota</taxon>
        <taxon>Clostridia</taxon>
        <taxon>Neomoorellales</taxon>
        <taxon>Neomoorellaceae</taxon>
        <taxon>Thermanaeromonas</taxon>
    </lineage>
</organism>
<keyword evidence="5 9" id="KW-0227">DNA damage</keyword>
<comment type="function">
    <text evidence="1 9">May be involved in recombinational repair of damaged DNA.</text>
</comment>
<accession>A0A1W1VZ71</accession>
<sequence length="562" mass="62715">MLAELQIENFALIEKLKLNLGPGLNVVTGETGAGKSIIIDAIGLLVGARASGEYLREGAERGCVSGLFYCQDLKGVEGILKELGFKPEEDGSLLLTRELSRSGRHSCRINGRPVTLSMYQKIGQHLVDIHGQHAYQSLLRPTYQLQLLDSFAGLTTLRKEITEIYSRWRAVKHELEELYGDPSERERQKDLLRFQIEEIDRAAPKLGEEEELKQELKILTSAEELARGAEMVYTHLFGGGVRQASAYDLLAQAGEILISMANLDPGLKKWVTMLEEASLQVEEVAKALRSYREALEFDPKRLQEIEDRLETLRRLHRKYGRTLEDILRFREEAAATLARLEQSEELASRLEKESENLLSVYEEKAAKLHHLRLKAAKELEKEIQVVLRELAMPAAKVTIALRCREDPGPVGKDEIEFYFQPNPGEGTYPLAQIASGGEMARVMLALKSILAGVDEIPTLIFDEIDAGVGGQAARSVALRLAHIGRKRQVLCVTHSAQLASLADHHFNVNKVVQGNRTYTLVKELTGEERLLELARLLSGEASPTALKHAAELLDQAKAIKRN</sequence>
<evidence type="ECO:0000313" key="12">
    <source>
        <dbReference type="EMBL" id="SMB98550.1"/>
    </source>
</evidence>
<dbReference type="Proteomes" id="UP000192569">
    <property type="component" value="Chromosome I"/>
</dbReference>
<evidence type="ECO:0000256" key="7">
    <source>
        <dbReference type="ARBA" id="ARBA00023204"/>
    </source>
</evidence>
<feature type="coiled-coil region" evidence="10">
    <location>
        <begin position="274"/>
        <end position="367"/>
    </location>
</feature>
<evidence type="ECO:0000256" key="8">
    <source>
        <dbReference type="ARBA" id="ARBA00033408"/>
    </source>
</evidence>
<dbReference type="InterPro" id="IPR027417">
    <property type="entry name" value="P-loop_NTPase"/>
</dbReference>
<dbReference type="InterPro" id="IPR003395">
    <property type="entry name" value="RecF/RecN/SMC_N"/>
</dbReference>
<feature type="domain" description="RecF/RecN/SMC N-terminal" evidence="11">
    <location>
        <begin position="2"/>
        <end position="514"/>
    </location>
</feature>
<dbReference type="FunFam" id="3.40.50.300:FF:000356">
    <property type="entry name" value="DNA repair protein RecN"/>
    <property type="match status" value="1"/>
</dbReference>
<keyword evidence="4" id="KW-0547">Nucleotide-binding</keyword>
<keyword evidence="10" id="KW-0175">Coiled coil</keyword>
<dbReference type="STRING" id="698762.SAMN00808754_2404"/>
<comment type="similarity">
    <text evidence="2 9">Belongs to the RecN family.</text>
</comment>
<dbReference type="GO" id="GO:0006310">
    <property type="term" value="P:DNA recombination"/>
    <property type="evidence" value="ECO:0007669"/>
    <property type="project" value="InterPro"/>
</dbReference>
<evidence type="ECO:0000256" key="1">
    <source>
        <dbReference type="ARBA" id="ARBA00003618"/>
    </source>
</evidence>
<evidence type="ECO:0000256" key="2">
    <source>
        <dbReference type="ARBA" id="ARBA00009441"/>
    </source>
</evidence>
<keyword evidence="13" id="KW-1185">Reference proteome</keyword>
<dbReference type="GO" id="GO:0043590">
    <property type="term" value="C:bacterial nucleoid"/>
    <property type="evidence" value="ECO:0007669"/>
    <property type="project" value="TreeGrafter"/>
</dbReference>
<evidence type="ECO:0000259" key="11">
    <source>
        <dbReference type="Pfam" id="PF02463"/>
    </source>
</evidence>
<dbReference type="NCBIfam" id="TIGR00634">
    <property type="entry name" value="recN"/>
    <property type="match status" value="1"/>
</dbReference>
<dbReference type="PANTHER" id="PTHR11059:SF0">
    <property type="entry name" value="DNA REPAIR PROTEIN RECN"/>
    <property type="match status" value="1"/>
</dbReference>
<name>A0A1W1VZ71_9FIRM</name>
<dbReference type="PIRSF" id="PIRSF003128">
    <property type="entry name" value="RecN"/>
    <property type="match status" value="1"/>
</dbReference>
<evidence type="ECO:0000256" key="3">
    <source>
        <dbReference type="ARBA" id="ARBA00021315"/>
    </source>
</evidence>
<evidence type="ECO:0000256" key="9">
    <source>
        <dbReference type="PIRNR" id="PIRNR003128"/>
    </source>
</evidence>
<dbReference type="GO" id="GO:0005524">
    <property type="term" value="F:ATP binding"/>
    <property type="evidence" value="ECO:0007669"/>
    <property type="project" value="UniProtKB-KW"/>
</dbReference>